<keyword evidence="2" id="KW-1185">Reference proteome</keyword>
<name>A0A1T4PA94_9FIRM</name>
<dbReference type="AlphaFoldDB" id="A0A1T4PA94"/>
<accession>A0A1T4PA94</accession>
<dbReference type="EMBL" id="FUXM01000010">
    <property type="protein sequence ID" value="SJZ88454.1"/>
    <property type="molecule type" value="Genomic_DNA"/>
</dbReference>
<proteinExistence type="predicted"/>
<dbReference type="InterPro" id="IPR009384">
    <property type="entry name" value="SwrD-like"/>
</dbReference>
<dbReference type="PANTHER" id="PTHR39185">
    <property type="entry name" value="SWARMING MOTILITY PROTEIN SWRD"/>
    <property type="match status" value="1"/>
</dbReference>
<protein>
    <submittedName>
        <fullName evidence="1">Flagellar protein FlbD</fullName>
    </submittedName>
</protein>
<dbReference type="OrthoDB" id="9799862at2"/>
<sequence length="65" mass="7419">MIKVTRLNGKEFVVNCEQIEFIEQTPDTVISLVSGKKVVVQESVDEIIGKVIHYKRQIGMFPVEK</sequence>
<organism evidence="1 2">
    <name type="scientific">Carboxydocella sporoproducens DSM 16521</name>
    <dbReference type="NCBI Taxonomy" id="1121270"/>
    <lineage>
        <taxon>Bacteria</taxon>
        <taxon>Bacillati</taxon>
        <taxon>Bacillota</taxon>
        <taxon>Clostridia</taxon>
        <taxon>Eubacteriales</taxon>
        <taxon>Clostridiales Family XVI. Incertae Sedis</taxon>
        <taxon>Carboxydocella</taxon>
    </lineage>
</organism>
<reference evidence="2" key="1">
    <citation type="submission" date="2017-02" db="EMBL/GenBank/DDBJ databases">
        <authorList>
            <person name="Varghese N."/>
            <person name="Submissions S."/>
        </authorList>
    </citation>
    <scope>NUCLEOTIDE SEQUENCE [LARGE SCALE GENOMIC DNA]</scope>
    <source>
        <strain evidence="2">DSM 16521</strain>
    </source>
</reference>
<dbReference type="Pfam" id="PF06289">
    <property type="entry name" value="FlbD"/>
    <property type="match status" value="1"/>
</dbReference>
<dbReference type="Proteomes" id="UP000189933">
    <property type="component" value="Unassembled WGS sequence"/>
</dbReference>
<keyword evidence="1" id="KW-0966">Cell projection</keyword>
<dbReference type="PANTHER" id="PTHR39185:SF1">
    <property type="entry name" value="SWARMING MOTILITY PROTEIN SWRD"/>
    <property type="match status" value="1"/>
</dbReference>
<gene>
    <name evidence="1" type="ORF">SAMN02745885_01206</name>
</gene>
<dbReference type="RefSeq" id="WP_078665288.1">
    <property type="nucleotide sequence ID" value="NZ_FUXM01000010.1"/>
</dbReference>
<evidence type="ECO:0000313" key="1">
    <source>
        <dbReference type="EMBL" id="SJZ88454.1"/>
    </source>
</evidence>
<evidence type="ECO:0000313" key="2">
    <source>
        <dbReference type="Proteomes" id="UP000189933"/>
    </source>
</evidence>
<keyword evidence="1" id="KW-0282">Flagellum</keyword>
<keyword evidence="1" id="KW-0969">Cilium</keyword>